<evidence type="ECO:0000313" key="2">
    <source>
        <dbReference type="EMBL" id="ABW28775.1"/>
    </source>
</evidence>
<keyword evidence="1" id="KW-1133">Transmembrane helix</keyword>
<organism evidence="2 3">
    <name type="scientific">Acaryochloris marina (strain MBIC 11017)</name>
    <dbReference type="NCBI Taxonomy" id="329726"/>
    <lineage>
        <taxon>Bacteria</taxon>
        <taxon>Bacillati</taxon>
        <taxon>Cyanobacteriota</taxon>
        <taxon>Cyanophyceae</taxon>
        <taxon>Acaryochloridales</taxon>
        <taxon>Acaryochloridaceae</taxon>
        <taxon>Acaryochloris</taxon>
    </lineage>
</organism>
<dbReference type="Proteomes" id="UP000000268">
    <property type="component" value="Chromosome"/>
</dbReference>
<keyword evidence="1" id="KW-0812">Transmembrane</keyword>
<name>B0C5Q4_ACAM1</name>
<proteinExistence type="predicted"/>
<evidence type="ECO:0000313" key="3">
    <source>
        <dbReference type="Proteomes" id="UP000000268"/>
    </source>
</evidence>
<dbReference type="AlphaFoldDB" id="B0C5Q4"/>
<protein>
    <submittedName>
        <fullName evidence="2">Uncharacterized protein</fullName>
    </submittedName>
</protein>
<keyword evidence="1" id="KW-0472">Membrane</keyword>
<feature type="transmembrane region" description="Helical" evidence="1">
    <location>
        <begin position="26"/>
        <end position="45"/>
    </location>
</feature>
<reference evidence="2 3" key="1">
    <citation type="journal article" date="2008" name="Proc. Natl. Acad. Sci. U.S.A.">
        <title>Niche adaptation and genome expansion in the chlorophyll d-producing cyanobacterium Acaryochloris marina.</title>
        <authorList>
            <person name="Swingley W.D."/>
            <person name="Chen M."/>
            <person name="Cheung P.C."/>
            <person name="Conrad A.L."/>
            <person name="Dejesa L.C."/>
            <person name="Hao J."/>
            <person name="Honchak B.M."/>
            <person name="Karbach L.E."/>
            <person name="Kurdoglu A."/>
            <person name="Lahiri S."/>
            <person name="Mastrian S.D."/>
            <person name="Miyashita H."/>
            <person name="Page L."/>
            <person name="Ramakrishna P."/>
            <person name="Satoh S."/>
            <person name="Sattley W.M."/>
            <person name="Shimada Y."/>
            <person name="Taylor H.L."/>
            <person name="Tomo T."/>
            <person name="Tsuchiya T."/>
            <person name="Wang Z.T."/>
            <person name="Raymond J."/>
            <person name="Mimuro M."/>
            <person name="Blankenship R.E."/>
            <person name="Touchman J.W."/>
        </authorList>
    </citation>
    <scope>NUCLEOTIDE SEQUENCE [LARGE SCALE GENOMIC DNA]</scope>
    <source>
        <strain evidence="3">MBIC 11017</strain>
    </source>
</reference>
<sequence length="47" mass="5380">MPELLQKWLAISPEVRYTRLKKTTDIGHVVFFLGVVSQFSQLFLVGS</sequence>
<dbReference type="KEGG" id="amr:AM1_3788"/>
<dbReference type="EMBL" id="CP000828">
    <property type="protein sequence ID" value="ABW28775.1"/>
    <property type="molecule type" value="Genomic_DNA"/>
</dbReference>
<keyword evidence="3" id="KW-1185">Reference proteome</keyword>
<dbReference type="HOGENOM" id="CLU_3163348_0_0_3"/>
<dbReference type="STRING" id="329726.AM1_3788"/>
<gene>
    <name evidence="2" type="ordered locus">AM1_3788</name>
</gene>
<evidence type="ECO:0000256" key="1">
    <source>
        <dbReference type="SAM" id="Phobius"/>
    </source>
</evidence>
<accession>B0C5Q4</accession>